<comment type="caution">
    <text evidence="3">The sequence shown here is derived from an EMBL/GenBank/DDBJ whole genome shotgun (WGS) entry which is preliminary data.</text>
</comment>
<evidence type="ECO:0000313" key="4">
    <source>
        <dbReference type="Proteomes" id="UP000190306"/>
    </source>
</evidence>
<feature type="compositionally biased region" description="Basic and acidic residues" evidence="1">
    <location>
        <begin position="372"/>
        <end position="392"/>
    </location>
</feature>
<feature type="compositionally biased region" description="Low complexity" evidence="1">
    <location>
        <begin position="194"/>
        <end position="212"/>
    </location>
</feature>
<feature type="region of interest" description="Disordered" evidence="1">
    <location>
        <begin position="185"/>
        <end position="406"/>
    </location>
</feature>
<feature type="compositionally biased region" description="Low complexity" evidence="1">
    <location>
        <begin position="224"/>
        <end position="241"/>
    </location>
</feature>
<keyword evidence="4" id="KW-1185">Reference proteome</keyword>
<feature type="compositionally biased region" description="Basic and acidic residues" evidence="1">
    <location>
        <begin position="242"/>
        <end position="284"/>
    </location>
</feature>
<keyword evidence="2" id="KW-0812">Transmembrane</keyword>
<feature type="compositionally biased region" description="Basic and acidic residues" evidence="1">
    <location>
        <begin position="308"/>
        <end position="339"/>
    </location>
</feature>
<sequence length="406" mass="41251">MADKQDGWLDRETAERLLRGASADDAVGPTASKVDRDEAEQLVRTLAALSSLADAPVPDAGELPGEAAALAAFRSARAADALCETPAEQPPVALPYATQEAYAVDELSDLRTARRTASVAVPRPRTAVAHESDAGLVRIGRPRPSKAAGRSRWSRTARFSVAAALAVGLAGGVAVAAGTGVLPGPFDGEPAPPGASVSAPASPERPSASPEPDVTAGATGRATPDTPGSAGGSAAPGASGDTDSRDDGTDARDGEGLRRDGALSSCRDLRAGRTPDADRTRALERLAGGPARVRTYCADLLKSVAGRGDGRGDSRDGQYGRDGRDGKDRDTRDTRDGRNGYETPGGDSGDGSDGSDGSDGASGRGDGDDGDGDGHHRGHGERDGRDGRDGHSRGGRGGHGGHHNRR</sequence>
<name>A0ABX3LEV5_STRAT</name>
<evidence type="ECO:0000313" key="3">
    <source>
        <dbReference type="EMBL" id="OOQ49311.1"/>
    </source>
</evidence>
<feature type="region of interest" description="Disordered" evidence="1">
    <location>
        <begin position="132"/>
        <end position="153"/>
    </location>
</feature>
<dbReference type="Proteomes" id="UP000190306">
    <property type="component" value="Chromosome"/>
</dbReference>
<feature type="transmembrane region" description="Helical" evidence="2">
    <location>
        <begin position="159"/>
        <end position="182"/>
    </location>
</feature>
<feature type="compositionally biased region" description="Basic and acidic residues" evidence="1">
    <location>
        <begin position="1"/>
        <end position="18"/>
    </location>
</feature>
<evidence type="ECO:0000256" key="2">
    <source>
        <dbReference type="SAM" id="Phobius"/>
    </source>
</evidence>
<dbReference type="RefSeq" id="WP_078634600.1">
    <property type="nucleotide sequence ID" value="NZ_CM007717.1"/>
</dbReference>
<reference evidence="3 4" key="1">
    <citation type="submission" date="2015-07" db="EMBL/GenBank/DDBJ databases">
        <title>Draft Genome Sequence of Streptomyces antibioticus, IMRU 3720 reveals insights in the evolution of actinomycin biosynthetic gene clusters in Streptomyces.</title>
        <authorList>
            <person name="Crnovcic I."/>
            <person name="Ruckert C."/>
            <person name="Kalinowksi J."/>
            <person name="Keller U."/>
        </authorList>
    </citation>
    <scope>NUCLEOTIDE SEQUENCE [LARGE SCALE GENOMIC DNA]</scope>
    <source>
        <strain evidence="3 4">DSM 41481</strain>
    </source>
</reference>
<dbReference type="EMBL" id="LHQL01000011">
    <property type="protein sequence ID" value="OOQ49311.1"/>
    <property type="molecule type" value="Genomic_DNA"/>
</dbReference>
<evidence type="ECO:0000256" key="1">
    <source>
        <dbReference type="SAM" id="MobiDB-lite"/>
    </source>
</evidence>
<dbReference type="GeneID" id="93955628"/>
<evidence type="ECO:0008006" key="5">
    <source>
        <dbReference type="Google" id="ProtNLM"/>
    </source>
</evidence>
<gene>
    <name evidence="3" type="ORF">AFM16_23955</name>
</gene>
<feature type="compositionally biased region" description="Basic residues" evidence="1">
    <location>
        <begin position="393"/>
        <end position="406"/>
    </location>
</feature>
<proteinExistence type="predicted"/>
<feature type="region of interest" description="Disordered" evidence="1">
    <location>
        <begin position="1"/>
        <end position="36"/>
    </location>
</feature>
<keyword evidence="2" id="KW-0472">Membrane</keyword>
<accession>A0ABX3LEV5</accession>
<keyword evidence="2" id="KW-1133">Transmembrane helix</keyword>
<protein>
    <recommendedName>
        <fullName evidence="5">Extensin</fullName>
    </recommendedName>
</protein>
<organism evidence="3 4">
    <name type="scientific">Streptomyces antibioticus</name>
    <dbReference type="NCBI Taxonomy" id="1890"/>
    <lineage>
        <taxon>Bacteria</taxon>
        <taxon>Bacillati</taxon>
        <taxon>Actinomycetota</taxon>
        <taxon>Actinomycetes</taxon>
        <taxon>Kitasatosporales</taxon>
        <taxon>Streptomycetaceae</taxon>
        <taxon>Streptomyces</taxon>
    </lineage>
</organism>